<protein>
    <submittedName>
        <fullName evidence="2">Uncharacterized protein</fullName>
    </submittedName>
</protein>
<feature type="transmembrane region" description="Helical" evidence="1">
    <location>
        <begin position="12"/>
        <end position="29"/>
    </location>
</feature>
<proteinExistence type="predicted"/>
<dbReference type="RefSeq" id="WP_170834647.1">
    <property type="nucleotide sequence ID" value="NZ_FOHU01000001.1"/>
</dbReference>
<evidence type="ECO:0000313" key="2">
    <source>
        <dbReference type="EMBL" id="SES76075.1"/>
    </source>
</evidence>
<accession>A0A1H9Z5B7</accession>
<keyword evidence="1" id="KW-0812">Transmembrane</keyword>
<keyword evidence="1" id="KW-1133">Transmembrane helix</keyword>
<gene>
    <name evidence="2" type="ORF">SAMN05660297_00533</name>
</gene>
<keyword evidence="1" id="KW-0472">Membrane</keyword>
<dbReference type="Proteomes" id="UP000199568">
    <property type="component" value="Unassembled WGS sequence"/>
</dbReference>
<reference evidence="2 3" key="1">
    <citation type="submission" date="2016-10" db="EMBL/GenBank/DDBJ databases">
        <authorList>
            <person name="de Groot N.N."/>
        </authorList>
    </citation>
    <scope>NUCLEOTIDE SEQUENCE [LARGE SCALE GENOMIC DNA]</scope>
    <source>
        <strain evidence="2 3">DSM 18979</strain>
    </source>
</reference>
<dbReference type="EMBL" id="FOHU01000001">
    <property type="protein sequence ID" value="SES76075.1"/>
    <property type="molecule type" value="Genomic_DNA"/>
</dbReference>
<dbReference type="AlphaFoldDB" id="A0A1H9Z5B7"/>
<organism evidence="2 3">
    <name type="scientific">Natronincola peptidivorans</name>
    <dbReference type="NCBI Taxonomy" id="426128"/>
    <lineage>
        <taxon>Bacteria</taxon>
        <taxon>Bacillati</taxon>
        <taxon>Bacillota</taxon>
        <taxon>Clostridia</taxon>
        <taxon>Peptostreptococcales</taxon>
        <taxon>Natronincolaceae</taxon>
        <taxon>Natronincola</taxon>
    </lineage>
</organism>
<evidence type="ECO:0000256" key="1">
    <source>
        <dbReference type="SAM" id="Phobius"/>
    </source>
</evidence>
<name>A0A1H9Z5B7_9FIRM</name>
<dbReference type="STRING" id="426128.SAMN05660297_00533"/>
<keyword evidence="3" id="KW-1185">Reference proteome</keyword>
<sequence length="52" mass="6359">MMDYIRRYKKVMIIISIILLTIGSWYYLATRKIEEEPQKADLVFFINTWEDV</sequence>
<evidence type="ECO:0000313" key="3">
    <source>
        <dbReference type="Proteomes" id="UP000199568"/>
    </source>
</evidence>